<dbReference type="OrthoDB" id="379802at2157"/>
<accession>A0A0U3E4I3</accession>
<dbReference type="EMBL" id="CP011266">
    <property type="protein sequence ID" value="ALT68935.1"/>
    <property type="molecule type" value="Genomic_DNA"/>
</dbReference>
<evidence type="ECO:0000259" key="2">
    <source>
        <dbReference type="PROSITE" id="PS50104"/>
    </source>
</evidence>
<evidence type="ECO:0000256" key="1">
    <source>
        <dbReference type="SAM" id="Phobius"/>
    </source>
</evidence>
<keyword evidence="1" id="KW-0812">Transmembrane</keyword>
<proteinExistence type="predicted"/>
<dbReference type="AlphaFoldDB" id="A0A0U3E4I3"/>
<reference evidence="3 4" key="1">
    <citation type="submission" date="2015-04" db="EMBL/GenBank/DDBJ databases">
        <title>The complete genome sequence of the rumen methanogen Methanobrevibacter millerae SM9.</title>
        <authorList>
            <person name="Leahy S.C."/>
            <person name="Kelly W.J."/>
            <person name="Pacheco D.M."/>
            <person name="Li D."/>
            <person name="Altermann E."/>
            <person name="Attwood G.T."/>
        </authorList>
    </citation>
    <scope>NUCLEOTIDE SEQUENCE [LARGE SCALE GENOMIC DNA]</scope>
    <source>
        <strain evidence="3 4">SM9</strain>
    </source>
</reference>
<evidence type="ECO:0000313" key="4">
    <source>
        <dbReference type="Proteomes" id="UP000067738"/>
    </source>
</evidence>
<name>A0A0U3E4I3_9EURY</name>
<dbReference type="Gene3D" id="3.40.50.10140">
    <property type="entry name" value="Toll/interleukin-1 receptor homology (TIR) domain"/>
    <property type="match status" value="1"/>
</dbReference>
<gene>
    <name evidence="3" type="ORF">sm9_1151</name>
</gene>
<dbReference type="PATRIC" id="fig|230361.4.peg.1189"/>
<dbReference type="SUPFAM" id="SSF52200">
    <property type="entry name" value="Toll/Interleukin receptor TIR domain"/>
    <property type="match status" value="1"/>
</dbReference>
<dbReference type="RefSeq" id="WP_058739211.1">
    <property type="nucleotide sequence ID" value="NZ_CP011266.1"/>
</dbReference>
<feature type="domain" description="TIR" evidence="2">
    <location>
        <begin position="1"/>
        <end position="130"/>
    </location>
</feature>
<feature type="transmembrane region" description="Helical" evidence="1">
    <location>
        <begin position="162"/>
        <end position="182"/>
    </location>
</feature>
<dbReference type="Pfam" id="PF13676">
    <property type="entry name" value="TIR_2"/>
    <property type="match status" value="1"/>
</dbReference>
<evidence type="ECO:0000313" key="3">
    <source>
        <dbReference type="EMBL" id="ALT68935.1"/>
    </source>
</evidence>
<keyword evidence="1" id="KW-1133">Transmembrane helix</keyword>
<dbReference type="KEGG" id="mmil:sm9_1151"/>
<sequence>MVHDAYICYDEKDQQISEAICDVFEQNNIRTWIKSRDFSSDDPVDNITNAISDSKCFILIYSKNSKDTNYVITEVDIAFSRDIPILIFSIDDIRIGKNLQFILDRKKMIYSFPDTKHQLEILIKDTSEFVKKPINKIKTNSKSLSVLEKVNPKRKENIAKKYLKIAVPVAVILILVYLFAVLPMGQNSSEDGIFSMNITGVDASGSRYVVHGESLNMPANPEKYFMNIKFFDANENMLFEVNSTADEFKSGVICDCDVHTNNITHIEFKLMDINNKLLSNQSYTIK</sequence>
<dbReference type="GO" id="GO:0007165">
    <property type="term" value="P:signal transduction"/>
    <property type="evidence" value="ECO:0007669"/>
    <property type="project" value="InterPro"/>
</dbReference>
<dbReference type="Proteomes" id="UP000067738">
    <property type="component" value="Chromosome"/>
</dbReference>
<dbReference type="InterPro" id="IPR000157">
    <property type="entry name" value="TIR_dom"/>
</dbReference>
<organism evidence="3 4">
    <name type="scientific">Methanobrevibacter millerae</name>
    <dbReference type="NCBI Taxonomy" id="230361"/>
    <lineage>
        <taxon>Archaea</taxon>
        <taxon>Methanobacteriati</taxon>
        <taxon>Methanobacteriota</taxon>
        <taxon>Methanomada group</taxon>
        <taxon>Methanobacteria</taxon>
        <taxon>Methanobacteriales</taxon>
        <taxon>Methanobacteriaceae</taxon>
        <taxon>Methanobrevibacter</taxon>
    </lineage>
</organism>
<dbReference type="PROSITE" id="PS50104">
    <property type="entry name" value="TIR"/>
    <property type="match status" value="1"/>
</dbReference>
<keyword evidence="1" id="KW-0472">Membrane</keyword>
<protein>
    <recommendedName>
        <fullName evidence="2">TIR domain-containing protein</fullName>
    </recommendedName>
</protein>
<dbReference type="InterPro" id="IPR035897">
    <property type="entry name" value="Toll_tir_struct_dom_sf"/>
</dbReference>
<dbReference type="GeneID" id="26736111"/>
<keyword evidence="4" id="KW-1185">Reference proteome</keyword>